<evidence type="ECO:0000313" key="2">
    <source>
        <dbReference type="EMBL" id="KQB86091.1"/>
    </source>
</evidence>
<dbReference type="STRING" id="1544413.Clow_01444"/>
<dbReference type="Proteomes" id="UP000050488">
    <property type="component" value="Unassembled WGS sequence"/>
</dbReference>
<dbReference type="RefSeq" id="WP_055178070.1">
    <property type="nucleotide sequence ID" value="NZ_JAUSQY010000001.1"/>
</dbReference>
<comment type="caution">
    <text evidence="2">The sequence shown here is derived from an EMBL/GenBank/DDBJ whole genome shotgun (WGS) entry which is preliminary data.</text>
</comment>
<sequence>MSLRRTPNPNRNHPLYCPYCAGEQLFPDEHTDFAWLCADCTRIFEVKYHGQDDPPNRPAPALSTAQALRRSLERAQNKNSNNHEEAR</sequence>
<keyword evidence="3" id="KW-1185">Reference proteome</keyword>
<gene>
    <name evidence="2" type="ORF">Clow_01444</name>
</gene>
<dbReference type="EMBL" id="LKEV01000004">
    <property type="protein sequence ID" value="KQB86091.1"/>
    <property type="molecule type" value="Genomic_DNA"/>
</dbReference>
<dbReference type="OrthoDB" id="4243321at2"/>
<organism evidence="2 3">
    <name type="scientific">Corynebacterium lowii</name>
    <dbReference type="NCBI Taxonomy" id="1544413"/>
    <lineage>
        <taxon>Bacteria</taxon>
        <taxon>Bacillati</taxon>
        <taxon>Actinomycetota</taxon>
        <taxon>Actinomycetes</taxon>
        <taxon>Mycobacteriales</taxon>
        <taxon>Corynebacteriaceae</taxon>
        <taxon>Corynebacterium</taxon>
    </lineage>
</organism>
<evidence type="ECO:0000256" key="1">
    <source>
        <dbReference type="SAM" id="MobiDB-lite"/>
    </source>
</evidence>
<name>A0A0Q1AHE2_9CORY</name>
<proteinExistence type="predicted"/>
<feature type="compositionally biased region" description="Basic and acidic residues" evidence="1">
    <location>
        <begin position="70"/>
        <end position="87"/>
    </location>
</feature>
<reference evidence="2 3" key="1">
    <citation type="submission" date="2015-10" db="EMBL/GenBank/DDBJ databases">
        <title>Corynebacteirum lowii and Corynebacterium oculi species nova, derived from human clinical disease and and emended description of Corynebacterium mastiditis.</title>
        <authorList>
            <person name="Bernard K."/>
            <person name="Pacheco A.L."/>
            <person name="Mcdougall C."/>
            <person name="Burtx T."/>
            <person name="Weibe D."/>
            <person name="Tyler S."/>
            <person name="Olson A.B."/>
            <person name="Cnockaert M."/>
            <person name="Eguchi H."/>
            <person name="Kuwahara T."/>
            <person name="Nakayama-Imaohji H."/>
            <person name="Boudewijins M."/>
            <person name="Van Hoecke F."/>
            <person name="Bernier A.-M."/>
            <person name="Vandamme P."/>
        </authorList>
    </citation>
    <scope>NUCLEOTIDE SEQUENCE [LARGE SCALE GENOMIC DNA]</scope>
    <source>
        <strain evidence="2 3">NML 130206</strain>
    </source>
</reference>
<dbReference type="PATRIC" id="fig|1544413.3.peg.1446"/>
<feature type="region of interest" description="Disordered" evidence="1">
    <location>
        <begin position="49"/>
        <end position="87"/>
    </location>
</feature>
<dbReference type="AlphaFoldDB" id="A0A0Q1AHE2"/>
<evidence type="ECO:0000313" key="3">
    <source>
        <dbReference type="Proteomes" id="UP000050488"/>
    </source>
</evidence>
<protein>
    <submittedName>
        <fullName evidence="2">Uncharacterized protein</fullName>
    </submittedName>
</protein>
<accession>A0A0Q1AHE2</accession>